<accession>A0A4Q4TKP8</accession>
<evidence type="ECO:0000313" key="3">
    <source>
        <dbReference type="Proteomes" id="UP000293360"/>
    </source>
</evidence>
<gene>
    <name evidence="2" type="ORF">DL764_002366</name>
</gene>
<dbReference type="EMBL" id="QJNU01000087">
    <property type="protein sequence ID" value="RYP07666.1"/>
    <property type="molecule type" value="Genomic_DNA"/>
</dbReference>
<proteinExistence type="predicted"/>
<name>A0A4Q4TKP8_9PEZI</name>
<sequence length="118" mass="12773">MQLQKDYDQDAHSTADEGPGGHIERQIGRLIRIEELKGQCGNQGDADRFVNRGGGDAVHVLLGADVPFLLRQKNMCGLCGLDGSWSLVGEPYVEGLMVGEAVRAIGKPSEELDDVILR</sequence>
<dbReference type="AlphaFoldDB" id="A0A4Q4TKP8"/>
<comment type="caution">
    <text evidence="2">The sequence shown here is derived from an EMBL/GenBank/DDBJ whole genome shotgun (WGS) entry which is preliminary data.</text>
</comment>
<feature type="region of interest" description="Disordered" evidence="1">
    <location>
        <begin position="1"/>
        <end position="23"/>
    </location>
</feature>
<evidence type="ECO:0000313" key="2">
    <source>
        <dbReference type="EMBL" id="RYP07666.1"/>
    </source>
</evidence>
<feature type="compositionally biased region" description="Basic and acidic residues" evidence="1">
    <location>
        <begin position="1"/>
        <end position="15"/>
    </location>
</feature>
<evidence type="ECO:0000256" key="1">
    <source>
        <dbReference type="SAM" id="MobiDB-lite"/>
    </source>
</evidence>
<reference evidence="2 3" key="1">
    <citation type="submission" date="2018-06" db="EMBL/GenBank/DDBJ databases">
        <title>Complete Genomes of Monosporascus.</title>
        <authorList>
            <person name="Robinson A.J."/>
            <person name="Natvig D.O."/>
        </authorList>
    </citation>
    <scope>NUCLEOTIDE SEQUENCE [LARGE SCALE GENOMIC DNA]</scope>
    <source>
        <strain evidence="2 3">CBS 110550</strain>
    </source>
</reference>
<dbReference type="Proteomes" id="UP000293360">
    <property type="component" value="Unassembled WGS sequence"/>
</dbReference>
<dbReference type="OrthoDB" id="2288928at2759"/>
<protein>
    <submittedName>
        <fullName evidence="2">Uncharacterized protein</fullName>
    </submittedName>
</protein>
<keyword evidence="3" id="KW-1185">Reference proteome</keyword>
<organism evidence="2 3">
    <name type="scientific">Monosporascus ibericus</name>
    <dbReference type="NCBI Taxonomy" id="155417"/>
    <lineage>
        <taxon>Eukaryota</taxon>
        <taxon>Fungi</taxon>
        <taxon>Dikarya</taxon>
        <taxon>Ascomycota</taxon>
        <taxon>Pezizomycotina</taxon>
        <taxon>Sordariomycetes</taxon>
        <taxon>Xylariomycetidae</taxon>
        <taxon>Xylariales</taxon>
        <taxon>Xylariales incertae sedis</taxon>
        <taxon>Monosporascus</taxon>
    </lineage>
</organism>